<comment type="caution">
    <text evidence="2">The sequence shown here is derived from an EMBL/GenBank/DDBJ whole genome shotgun (WGS) entry which is preliminary data.</text>
</comment>
<protein>
    <submittedName>
        <fullName evidence="2">Uncharacterized protein</fullName>
    </submittedName>
</protein>
<reference evidence="3" key="2">
    <citation type="submission" date="2013-04" db="EMBL/GenBank/DDBJ databases">
        <title>Bisphenol A degrading Sphingobium sp. strain BiD32.</title>
        <authorList>
            <person name="Nielsen J.L."/>
            <person name="Zhou N.A."/>
            <person name="Kjeldal H."/>
        </authorList>
    </citation>
    <scope>NUCLEOTIDE SEQUENCE [LARGE SCALE GENOMIC DNA]</scope>
    <source>
        <strain evidence="3">BiD32</strain>
    </source>
</reference>
<accession>N1MSC8</accession>
<reference evidence="2 3" key="1">
    <citation type="submission" date="2013-03" db="EMBL/GenBank/DDBJ databases">
        <authorList>
            <person name="Le V."/>
        </authorList>
    </citation>
    <scope>NUCLEOTIDE SEQUENCE [LARGE SCALE GENOMIC DNA]</scope>
    <source>
        <strain evidence="2 3">BiD32</strain>
    </source>
</reference>
<keyword evidence="1" id="KW-1133">Transmembrane helix</keyword>
<organism evidence="2 3">
    <name type="scientific">Sphingobium indicum BiD32</name>
    <dbReference type="NCBI Taxonomy" id="1301087"/>
    <lineage>
        <taxon>Bacteria</taxon>
        <taxon>Pseudomonadati</taxon>
        <taxon>Pseudomonadota</taxon>
        <taxon>Alphaproteobacteria</taxon>
        <taxon>Sphingomonadales</taxon>
        <taxon>Sphingomonadaceae</taxon>
        <taxon>Sphingobium</taxon>
    </lineage>
</organism>
<name>N1MSC8_9SPHN</name>
<dbReference type="AlphaFoldDB" id="N1MSC8"/>
<evidence type="ECO:0000313" key="2">
    <source>
        <dbReference type="EMBL" id="CCW20100.1"/>
    </source>
</evidence>
<keyword evidence="3" id="KW-1185">Reference proteome</keyword>
<evidence type="ECO:0000256" key="1">
    <source>
        <dbReference type="SAM" id="Phobius"/>
    </source>
</evidence>
<feature type="transmembrane region" description="Helical" evidence="1">
    <location>
        <begin position="21"/>
        <end position="43"/>
    </location>
</feature>
<sequence>MRCAEGLAATRERMEGRTMHHWMLSGMTLAAATVMGLGLGAYVTSPQSSALPGDGGAVYAETGDNDASDYAFNPADHGPSEIRCTGCGPSLAERRSALDMAGLDVDGMIDGMSDPVVRDYLAQEAEADTAVPAPPPPSPVHQLPQPIARFAAGEAATPPPVLQPTQVERFPAAVATAAGGSLP</sequence>
<keyword evidence="1" id="KW-0812">Transmembrane</keyword>
<dbReference type="Proteomes" id="UP000013201">
    <property type="component" value="Unassembled WGS sequence"/>
</dbReference>
<evidence type="ECO:0000313" key="3">
    <source>
        <dbReference type="Proteomes" id="UP000013201"/>
    </source>
</evidence>
<gene>
    <name evidence="2" type="ORF">EBBID32_44710</name>
</gene>
<dbReference type="EMBL" id="CAVK010000250">
    <property type="protein sequence ID" value="CCW20100.1"/>
    <property type="molecule type" value="Genomic_DNA"/>
</dbReference>
<proteinExistence type="predicted"/>
<keyword evidence="1" id="KW-0472">Membrane</keyword>